<dbReference type="NCBIfam" id="TIGR02937">
    <property type="entry name" value="sigma70-ECF"/>
    <property type="match status" value="1"/>
</dbReference>
<evidence type="ECO:0000256" key="2">
    <source>
        <dbReference type="ARBA" id="ARBA00023082"/>
    </source>
</evidence>
<keyword evidence="3" id="KW-0238">DNA-binding</keyword>
<dbReference type="InterPro" id="IPR007627">
    <property type="entry name" value="RNA_pol_sigma70_r2"/>
</dbReference>
<protein>
    <submittedName>
        <fullName evidence="6">RNA polymerase sigma factor whiG (FliA)</fullName>
    </submittedName>
</protein>
<dbReference type="Pfam" id="PF04545">
    <property type="entry name" value="Sigma70_r4"/>
    <property type="match status" value="1"/>
</dbReference>
<dbReference type="PROSITE" id="PS00715">
    <property type="entry name" value="SIGMA70_1"/>
    <property type="match status" value="1"/>
</dbReference>
<dbReference type="InterPro" id="IPR013325">
    <property type="entry name" value="RNA_pol_sigma_r2"/>
</dbReference>
<evidence type="ECO:0000256" key="4">
    <source>
        <dbReference type="ARBA" id="ARBA00023163"/>
    </source>
</evidence>
<dbReference type="InterPro" id="IPR000943">
    <property type="entry name" value="RNA_pol_sigma70"/>
</dbReference>
<evidence type="ECO:0000256" key="3">
    <source>
        <dbReference type="ARBA" id="ARBA00023125"/>
    </source>
</evidence>
<dbReference type="PRINTS" id="PR00046">
    <property type="entry name" value="SIGMA70FCT"/>
</dbReference>
<accession>A0A075GBR8</accession>
<feature type="domain" description="RNA polymerase sigma-70" evidence="5">
    <location>
        <begin position="68"/>
        <end position="81"/>
    </location>
</feature>
<evidence type="ECO:0000313" key="6">
    <source>
        <dbReference type="EMBL" id="AIF01521.1"/>
    </source>
</evidence>
<keyword evidence="2" id="KW-0731">Sigma factor</keyword>
<organism evidence="6">
    <name type="scientific">uncultured marine group II/III euryarchaeote KM3_149_F06</name>
    <dbReference type="NCBI Taxonomy" id="1457885"/>
    <lineage>
        <taxon>Archaea</taxon>
        <taxon>Methanobacteriati</taxon>
        <taxon>Methanobacteriota</taxon>
        <taxon>environmental samples</taxon>
    </lineage>
</organism>
<keyword evidence="1" id="KW-0805">Transcription regulation</keyword>
<sequence length="271" mass="31827">MGKGVTRKDKPKKSLINLDKQSSPLFTKYQTTRNNKTRNKIVEKYEPLVRTAALKIFKNDLGCVEYEDIVQEGFIGLIQAAEKFDVTKETRFSTYAYKRILGSMRDSFRRLDWVPRLVRQRSKIINSAYEIAQAKNGEPTEKEIVKELTPKHTPKYNLIVKDLMPLKILSLEKMLYSNGYVNSFNQNQILEHKTQKNSLEIVEEENFWKELSRGFSERERIIISKYYQEDIPFKKIAEELGISESRVSQINKSIVQRLKTNHCVLEFVHHF</sequence>
<name>A0A075GBR8_9EURY</name>
<dbReference type="GO" id="GO:0006352">
    <property type="term" value="P:DNA-templated transcription initiation"/>
    <property type="evidence" value="ECO:0007669"/>
    <property type="project" value="InterPro"/>
</dbReference>
<evidence type="ECO:0000256" key="1">
    <source>
        <dbReference type="ARBA" id="ARBA00023015"/>
    </source>
</evidence>
<dbReference type="PANTHER" id="PTHR30385">
    <property type="entry name" value="SIGMA FACTOR F FLAGELLAR"/>
    <property type="match status" value="1"/>
</dbReference>
<dbReference type="SUPFAM" id="SSF88946">
    <property type="entry name" value="Sigma2 domain of RNA polymerase sigma factors"/>
    <property type="match status" value="1"/>
</dbReference>
<dbReference type="SUPFAM" id="SSF88659">
    <property type="entry name" value="Sigma3 and sigma4 domains of RNA polymerase sigma factors"/>
    <property type="match status" value="1"/>
</dbReference>
<dbReference type="Pfam" id="PF04542">
    <property type="entry name" value="Sigma70_r2"/>
    <property type="match status" value="1"/>
</dbReference>
<dbReference type="Gene3D" id="1.10.1740.10">
    <property type="match status" value="1"/>
</dbReference>
<proteinExistence type="predicted"/>
<dbReference type="AlphaFoldDB" id="A0A075GBR8"/>
<keyword evidence="4" id="KW-0804">Transcription</keyword>
<dbReference type="GO" id="GO:0016987">
    <property type="term" value="F:sigma factor activity"/>
    <property type="evidence" value="ECO:0007669"/>
    <property type="project" value="UniProtKB-KW"/>
</dbReference>
<reference evidence="6" key="1">
    <citation type="journal article" date="2014" name="Genome Biol. Evol.">
        <title>Pangenome evidence for extensive interdomain horizontal transfer affecting lineage core and shell genes in uncultured planktonic thaumarchaeota and euryarchaeota.</title>
        <authorList>
            <person name="Deschamps P."/>
            <person name="Zivanovic Y."/>
            <person name="Moreira D."/>
            <person name="Rodriguez-Valera F."/>
            <person name="Lopez-Garcia P."/>
        </authorList>
    </citation>
    <scope>NUCLEOTIDE SEQUENCE</scope>
</reference>
<dbReference type="Gene3D" id="1.20.140.160">
    <property type="match status" value="1"/>
</dbReference>
<evidence type="ECO:0000259" key="5">
    <source>
        <dbReference type="PROSITE" id="PS00715"/>
    </source>
</evidence>
<gene>
    <name evidence="6" type="primary">fliA</name>
</gene>
<dbReference type="InterPro" id="IPR014284">
    <property type="entry name" value="RNA_pol_sigma-70_dom"/>
</dbReference>
<dbReference type="InterPro" id="IPR007630">
    <property type="entry name" value="RNA_pol_sigma70_r4"/>
</dbReference>
<dbReference type="InterPro" id="IPR013324">
    <property type="entry name" value="RNA_pol_sigma_r3/r4-like"/>
</dbReference>
<dbReference type="GO" id="GO:0003677">
    <property type="term" value="F:DNA binding"/>
    <property type="evidence" value="ECO:0007669"/>
    <property type="project" value="UniProtKB-KW"/>
</dbReference>
<dbReference type="EMBL" id="KF900623">
    <property type="protein sequence ID" value="AIF01521.1"/>
    <property type="molecule type" value="Genomic_DNA"/>
</dbReference>